<dbReference type="Gene3D" id="1.10.10.10">
    <property type="entry name" value="Winged helix-like DNA-binding domain superfamily/Winged helix DNA-binding domain"/>
    <property type="match status" value="1"/>
</dbReference>
<comment type="caution">
    <text evidence="4">The sequence shown here is derived from an EMBL/GenBank/DDBJ whole genome shotgun (WGS) entry which is preliminary data.</text>
</comment>
<dbReference type="InterPro" id="IPR055771">
    <property type="entry name" value="DUF7347"/>
</dbReference>
<reference evidence="4 5" key="1">
    <citation type="journal article" date="2012" name="J. Bacteriol.">
        <title>Draft Genome Sequence of the Extremely Halophilic Archaeon Halogranum salarium B-1T.</title>
        <authorList>
            <person name="Kim K.K."/>
            <person name="Lee K.C."/>
            <person name="Lee J.S."/>
        </authorList>
    </citation>
    <scope>NUCLEOTIDE SEQUENCE [LARGE SCALE GENOMIC DNA]</scope>
    <source>
        <strain evidence="4 5">B-1</strain>
    </source>
</reference>
<dbReference type="Pfam" id="PF24042">
    <property type="entry name" value="DUF7351"/>
    <property type="match status" value="1"/>
</dbReference>
<name>J2ZG27_9EURY</name>
<dbReference type="AlphaFoldDB" id="J2ZG27"/>
<organism evidence="4 5">
    <name type="scientific">Halogranum salarium B-1</name>
    <dbReference type="NCBI Taxonomy" id="1210908"/>
    <lineage>
        <taxon>Archaea</taxon>
        <taxon>Methanobacteriati</taxon>
        <taxon>Methanobacteriota</taxon>
        <taxon>Stenosarchaea group</taxon>
        <taxon>Halobacteria</taxon>
        <taxon>Halobacteriales</taxon>
        <taxon>Haloferacaceae</taxon>
    </lineage>
</organism>
<dbReference type="eggNOG" id="arCOG03860">
    <property type="taxonomic scope" value="Archaea"/>
</dbReference>
<evidence type="ECO:0000259" key="2">
    <source>
        <dbReference type="Pfam" id="PF24038"/>
    </source>
</evidence>
<accession>J2ZG27</accession>
<sequence>MTPPPTDVDDTTDASDSTDSDDCEESRESPGSPQTDPVDAFAALSDPIRVETVRVLASEFRTSPDDPVLAFSTLRRRVGVDDPGQFLYHLKRLLGTFVEKTDAGYRLTEAGHAAVAAMVAGTYTRDVTLGPTSLDSDCPLCAADVVARYAEGVLSVTCRRDHLLFVWSLPPNAAADAELAELVGVARLHLSHVVELLLAGSCPSCWSAATTRIEGLGDETASLRFTATCDTCGARVVGPVGFAVFGHAAVDAFYHRHGTAPRDRWLWELSFVHPHAAVELTDVAARGDETERRDGLARVELTVELADETLVVSLDETAHVVSTRIESSRSN</sequence>
<feature type="domain" description="DUF7347" evidence="2">
    <location>
        <begin position="37"/>
        <end position="117"/>
    </location>
</feature>
<evidence type="ECO:0000256" key="1">
    <source>
        <dbReference type="SAM" id="MobiDB-lite"/>
    </source>
</evidence>
<dbReference type="InterPro" id="IPR036388">
    <property type="entry name" value="WH-like_DNA-bd_sf"/>
</dbReference>
<feature type="compositionally biased region" description="Acidic residues" evidence="1">
    <location>
        <begin position="7"/>
        <end position="25"/>
    </location>
</feature>
<evidence type="ECO:0000259" key="3">
    <source>
        <dbReference type="Pfam" id="PF24042"/>
    </source>
</evidence>
<evidence type="ECO:0008006" key="6">
    <source>
        <dbReference type="Google" id="ProtNLM"/>
    </source>
</evidence>
<dbReference type="OrthoDB" id="8482at2157"/>
<gene>
    <name evidence="4" type="ORF">HSB1_18030</name>
</gene>
<proteinExistence type="predicted"/>
<dbReference type="InterPro" id="IPR055775">
    <property type="entry name" value="DUF7351"/>
</dbReference>
<feature type="region of interest" description="Disordered" evidence="1">
    <location>
        <begin position="1"/>
        <end position="38"/>
    </location>
</feature>
<protein>
    <recommendedName>
        <fullName evidence="6">ArsR family transcriptional regulator</fullName>
    </recommendedName>
</protein>
<feature type="domain" description="DUF7351" evidence="3">
    <location>
        <begin position="135"/>
        <end position="320"/>
    </location>
</feature>
<dbReference type="Pfam" id="PF24038">
    <property type="entry name" value="DUF7347"/>
    <property type="match status" value="1"/>
</dbReference>
<dbReference type="Proteomes" id="UP000007813">
    <property type="component" value="Unassembled WGS sequence"/>
</dbReference>
<dbReference type="EMBL" id="ALJD01000004">
    <property type="protein sequence ID" value="EJN59645.1"/>
    <property type="molecule type" value="Genomic_DNA"/>
</dbReference>
<evidence type="ECO:0000313" key="4">
    <source>
        <dbReference type="EMBL" id="EJN59645.1"/>
    </source>
</evidence>
<dbReference type="RefSeq" id="WP_009366881.1">
    <property type="nucleotide sequence ID" value="NZ_ALJD01000004.1"/>
</dbReference>
<evidence type="ECO:0000313" key="5">
    <source>
        <dbReference type="Proteomes" id="UP000007813"/>
    </source>
</evidence>